<dbReference type="Gene3D" id="2.40.50.140">
    <property type="entry name" value="Nucleic acid-binding proteins"/>
    <property type="match status" value="1"/>
</dbReference>
<dbReference type="AlphaFoldDB" id="A0AA49FMN9"/>
<comment type="similarity">
    <text evidence="10">Belongs to the TRAFAC class YlqF/YawG GTPase family. RsgA subfamily.</text>
</comment>
<keyword evidence="1 10" id="KW-0963">Cytoplasm</keyword>
<dbReference type="CDD" id="cd04466">
    <property type="entry name" value="S1_YloQ_GTPase"/>
    <property type="match status" value="1"/>
</dbReference>
<evidence type="ECO:0000256" key="6">
    <source>
        <dbReference type="ARBA" id="ARBA00022801"/>
    </source>
</evidence>
<dbReference type="NCBIfam" id="TIGR00157">
    <property type="entry name" value="ribosome small subunit-dependent GTPase A"/>
    <property type="match status" value="1"/>
</dbReference>
<evidence type="ECO:0000256" key="1">
    <source>
        <dbReference type="ARBA" id="ARBA00022490"/>
    </source>
</evidence>
<evidence type="ECO:0000259" key="11">
    <source>
        <dbReference type="PROSITE" id="PS50936"/>
    </source>
</evidence>
<feature type="domain" description="CP-type G" evidence="12">
    <location>
        <begin position="66"/>
        <end position="224"/>
    </location>
</feature>
<protein>
    <recommendedName>
        <fullName evidence="10">Small ribosomal subunit biogenesis GTPase RsgA</fullName>
        <ecNumber evidence="10">3.6.1.-</ecNumber>
    </recommendedName>
</protein>
<proteinExistence type="inferred from homology"/>
<dbReference type="PANTHER" id="PTHR32120:SF11">
    <property type="entry name" value="SMALL RIBOSOMAL SUBUNIT BIOGENESIS GTPASE RSGA 1, MITOCHONDRIAL-RELATED"/>
    <property type="match status" value="1"/>
</dbReference>
<evidence type="ECO:0000256" key="4">
    <source>
        <dbReference type="ARBA" id="ARBA00022730"/>
    </source>
</evidence>
<evidence type="ECO:0000313" key="13">
    <source>
        <dbReference type="EMBL" id="WIM06618.1"/>
    </source>
</evidence>
<dbReference type="GO" id="GO:0005737">
    <property type="term" value="C:cytoplasm"/>
    <property type="evidence" value="ECO:0007669"/>
    <property type="project" value="UniProtKB-SubCell"/>
</dbReference>
<dbReference type="SUPFAM" id="SSF50249">
    <property type="entry name" value="Nucleic acid-binding proteins"/>
    <property type="match status" value="1"/>
</dbReference>
<feature type="binding site" evidence="10">
    <location>
        <position position="261"/>
    </location>
    <ligand>
        <name>Zn(2+)</name>
        <dbReference type="ChEBI" id="CHEBI:29105"/>
    </ligand>
</feature>
<evidence type="ECO:0000256" key="5">
    <source>
        <dbReference type="ARBA" id="ARBA00022741"/>
    </source>
</evidence>
<comment type="cofactor">
    <cofactor evidence="10">
        <name>Zn(2+)</name>
        <dbReference type="ChEBI" id="CHEBI:29105"/>
    </cofactor>
    <text evidence="10">Binds 1 zinc ion per subunit.</text>
</comment>
<dbReference type="GO" id="GO:0019843">
    <property type="term" value="F:rRNA binding"/>
    <property type="evidence" value="ECO:0007669"/>
    <property type="project" value="UniProtKB-KW"/>
</dbReference>
<dbReference type="InterPro" id="IPR031944">
    <property type="entry name" value="RsgA_N"/>
</dbReference>
<evidence type="ECO:0000256" key="8">
    <source>
        <dbReference type="ARBA" id="ARBA00022884"/>
    </source>
</evidence>
<dbReference type="InterPro" id="IPR010914">
    <property type="entry name" value="RsgA_GTPase_dom"/>
</dbReference>
<dbReference type="Pfam" id="PF03193">
    <property type="entry name" value="RsgA_GTPase"/>
    <property type="match status" value="1"/>
</dbReference>
<organism evidence="13">
    <name type="scientific">Candidatus Nitricoxidivorans perseverans</name>
    <dbReference type="NCBI Taxonomy" id="2975601"/>
    <lineage>
        <taxon>Bacteria</taxon>
        <taxon>Pseudomonadati</taxon>
        <taxon>Pseudomonadota</taxon>
        <taxon>Betaproteobacteria</taxon>
        <taxon>Nitrosomonadales</taxon>
        <taxon>Sterolibacteriaceae</taxon>
        <taxon>Candidatus Nitricoxidivorans</taxon>
    </lineage>
</organism>
<evidence type="ECO:0000256" key="9">
    <source>
        <dbReference type="ARBA" id="ARBA00023134"/>
    </source>
</evidence>
<evidence type="ECO:0000256" key="10">
    <source>
        <dbReference type="HAMAP-Rule" id="MF_01820"/>
    </source>
</evidence>
<dbReference type="KEGG" id="npv:OHM77_04955"/>
<keyword evidence="6 10" id="KW-0378">Hydrolase</keyword>
<feature type="binding site" evidence="10">
    <location>
        <position position="248"/>
    </location>
    <ligand>
        <name>Zn(2+)</name>
        <dbReference type="ChEBI" id="CHEBI:29105"/>
    </ligand>
</feature>
<dbReference type="GO" id="GO:0046872">
    <property type="term" value="F:metal ion binding"/>
    <property type="evidence" value="ECO:0007669"/>
    <property type="project" value="UniProtKB-KW"/>
</dbReference>
<dbReference type="GO" id="GO:0005525">
    <property type="term" value="F:GTP binding"/>
    <property type="evidence" value="ECO:0007669"/>
    <property type="project" value="UniProtKB-UniRule"/>
</dbReference>
<dbReference type="Gene3D" id="3.40.50.300">
    <property type="entry name" value="P-loop containing nucleotide triphosphate hydrolases"/>
    <property type="match status" value="1"/>
</dbReference>
<keyword evidence="4 10" id="KW-0699">rRNA-binding</keyword>
<dbReference type="PROSITE" id="PS50936">
    <property type="entry name" value="ENGC_GTPASE"/>
    <property type="match status" value="1"/>
</dbReference>
<feature type="binding site" evidence="10">
    <location>
        <position position="253"/>
    </location>
    <ligand>
        <name>Zn(2+)</name>
        <dbReference type="ChEBI" id="CHEBI:29105"/>
    </ligand>
</feature>
<accession>A0AA49FMN9</accession>
<feature type="binding site" evidence="10">
    <location>
        <begin position="116"/>
        <end position="119"/>
    </location>
    <ligand>
        <name>GTP</name>
        <dbReference type="ChEBI" id="CHEBI:37565"/>
    </ligand>
</feature>
<evidence type="ECO:0000256" key="7">
    <source>
        <dbReference type="ARBA" id="ARBA00022833"/>
    </source>
</evidence>
<feature type="binding site" evidence="10">
    <location>
        <position position="255"/>
    </location>
    <ligand>
        <name>Zn(2+)</name>
        <dbReference type="ChEBI" id="CHEBI:29105"/>
    </ligand>
</feature>
<reference evidence="13" key="1">
    <citation type="journal article" date="2023" name="Nat. Microbiol.">
        <title>Enrichment and characterization of a nitric oxide-reducing microbial community in a continuous bioreactor.</title>
        <authorList>
            <person name="Garrido-Amador P."/>
            <person name="Stortenbeker N."/>
            <person name="Wessels H.J.C.T."/>
            <person name="Speth D.R."/>
            <person name="Garcia-Heredia I."/>
            <person name="Kartal B."/>
        </authorList>
    </citation>
    <scope>NUCLEOTIDE SEQUENCE</scope>
    <source>
        <strain evidence="13">MAG1</strain>
    </source>
</reference>
<keyword evidence="5 10" id="KW-0547">Nucleotide-binding</keyword>
<evidence type="ECO:0000256" key="2">
    <source>
        <dbReference type="ARBA" id="ARBA00022517"/>
    </source>
</evidence>
<dbReference type="PROSITE" id="PS51721">
    <property type="entry name" value="G_CP"/>
    <property type="match status" value="1"/>
</dbReference>
<gene>
    <name evidence="10 13" type="primary">rsgA</name>
    <name evidence="13" type="ORF">OHM77_04955</name>
</gene>
<dbReference type="InterPro" id="IPR004881">
    <property type="entry name" value="Ribosome_biogen_GTPase_RsgA"/>
</dbReference>
<comment type="subcellular location">
    <subcellularLocation>
        <location evidence="10">Cytoplasm</location>
    </subcellularLocation>
</comment>
<dbReference type="EMBL" id="CP107246">
    <property type="protein sequence ID" value="WIM06618.1"/>
    <property type="molecule type" value="Genomic_DNA"/>
</dbReference>
<dbReference type="InterPro" id="IPR030378">
    <property type="entry name" value="G_CP_dom"/>
</dbReference>
<dbReference type="InterPro" id="IPR027417">
    <property type="entry name" value="P-loop_NTPase"/>
</dbReference>
<keyword evidence="3 10" id="KW-0479">Metal-binding</keyword>
<dbReference type="SUPFAM" id="SSF52540">
    <property type="entry name" value="P-loop containing nucleoside triphosphate hydrolases"/>
    <property type="match status" value="1"/>
</dbReference>
<dbReference type="HAMAP" id="MF_01820">
    <property type="entry name" value="GTPase_RsgA"/>
    <property type="match status" value="1"/>
</dbReference>
<dbReference type="EC" id="3.6.1.-" evidence="10"/>
<comment type="function">
    <text evidence="10">One of several proteins that assist in the late maturation steps of the functional core of the 30S ribosomal subunit. Helps release RbfA from mature subunits. May play a role in the assembly of ribosomal proteins into the subunit. Circularly permuted GTPase that catalyzes slow GTP hydrolysis, GTPase activity is stimulated by the 30S ribosomal subunit.</text>
</comment>
<dbReference type="Proteomes" id="UP001234916">
    <property type="component" value="Chromosome"/>
</dbReference>
<dbReference type="PANTHER" id="PTHR32120">
    <property type="entry name" value="SMALL RIBOSOMAL SUBUNIT BIOGENESIS GTPASE RSGA"/>
    <property type="match status" value="1"/>
</dbReference>
<keyword evidence="9 10" id="KW-0342">GTP-binding</keyword>
<name>A0AA49FMN9_9PROT</name>
<dbReference type="Gene3D" id="1.10.40.50">
    <property type="entry name" value="Probable gtpase engc, domain 3"/>
    <property type="match status" value="1"/>
</dbReference>
<keyword evidence="2 10" id="KW-0690">Ribosome biogenesis</keyword>
<keyword evidence="7 10" id="KW-0862">Zinc</keyword>
<dbReference type="InterPro" id="IPR012340">
    <property type="entry name" value="NA-bd_OB-fold"/>
</dbReference>
<comment type="subunit">
    <text evidence="10">Monomer. Associates with 30S ribosomal subunit, binds 16S rRNA.</text>
</comment>
<evidence type="ECO:0000256" key="3">
    <source>
        <dbReference type="ARBA" id="ARBA00022723"/>
    </source>
</evidence>
<feature type="binding site" evidence="10">
    <location>
        <begin position="166"/>
        <end position="174"/>
    </location>
    <ligand>
        <name>GTP</name>
        <dbReference type="ChEBI" id="CHEBI:37565"/>
    </ligand>
</feature>
<dbReference type="GO" id="GO:0003924">
    <property type="term" value="F:GTPase activity"/>
    <property type="evidence" value="ECO:0007669"/>
    <property type="project" value="UniProtKB-UniRule"/>
</dbReference>
<dbReference type="GO" id="GO:0042274">
    <property type="term" value="P:ribosomal small subunit biogenesis"/>
    <property type="evidence" value="ECO:0007669"/>
    <property type="project" value="UniProtKB-UniRule"/>
</dbReference>
<sequence>MSIEGTIVAAFGRHYEVETDDGRRWQATPRGKRSIYACGDRVRLEPADNGQARILDHLPRGTLLYRSDAWKQKLIAANATQIVLVAATEPGFSDELLSRALVAAEHDHLRALIVLNKCDLEDRTEAARAQLAPFAALGYPVLGLAAKRDVAPLLPWLSGHISVLVGQSGMGKSTLVNALVPSAAAATREISDALDSGKHTTTHARLYRLDSEGAIIDSPGLQEFGLAHLSFGEIEHGFPEFRPTLGQCRFHDCRHAAEPGCAVKALVDAGAVDRRRYAHFRSITRG</sequence>
<keyword evidence="8 10" id="KW-0694">RNA-binding</keyword>
<dbReference type="CDD" id="cd01854">
    <property type="entry name" value="YjeQ_EngC"/>
    <property type="match status" value="1"/>
</dbReference>
<feature type="domain" description="EngC GTPase" evidence="11">
    <location>
        <begin position="77"/>
        <end position="222"/>
    </location>
</feature>
<evidence type="ECO:0000259" key="12">
    <source>
        <dbReference type="PROSITE" id="PS51721"/>
    </source>
</evidence>